<dbReference type="GO" id="GO:0004190">
    <property type="term" value="F:aspartic-type endopeptidase activity"/>
    <property type="evidence" value="ECO:0007669"/>
    <property type="project" value="UniProtKB-KW"/>
</dbReference>
<feature type="region of interest" description="Disordered" evidence="5">
    <location>
        <begin position="122"/>
        <end position="147"/>
    </location>
</feature>
<sequence>MRLTVTTLRDDVLNLEVTEDMDIQSLLALISSETDIPSTHILLFHNAIPLLNHSNTLRQAGVKHGDVIVMQRVPSGAQGALESAGAAGIRSSAASVPSSAASVPSSVVAALDFSSIAVPGVPRSQSAPASSAGRQSNSSQPPQTDNPEVVRNFLLANPDQLAVLRHNNPRLTEAINEPEQFARILLEQQRNSLERERQRMRLLTSDPFDSEAQRLIAEEIRQKNIDANMEAAMEYNPESFGMVIMLYINCLVNGHAVKAFIDSGELE</sequence>
<dbReference type="InterPro" id="IPR057273">
    <property type="entry name" value="Ddi1/2_HDD"/>
</dbReference>
<dbReference type="OrthoDB" id="1047367at2759"/>
<evidence type="ECO:0000256" key="4">
    <source>
        <dbReference type="ARBA" id="ARBA00022801"/>
    </source>
</evidence>
<keyword evidence="4" id="KW-0378">Hydrolase</keyword>
<protein>
    <submittedName>
        <fullName evidence="6">Uncharacterized protein</fullName>
    </submittedName>
</protein>
<dbReference type="InterPro" id="IPR029071">
    <property type="entry name" value="Ubiquitin-like_domsf"/>
</dbReference>
<keyword evidence="2" id="KW-0645">Protease</keyword>
<dbReference type="InterPro" id="IPR000626">
    <property type="entry name" value="Ubiquitin-like_dom"/>
</dbReference>
<reference evidence="6" key="1">
    <citation type="submission" date="2020-11" db="EMBL/GenBank/DDBJ databases">
        <authorList>
            <person name="Tran Van P."/>
        </authorList>
    </citation>
    <scope>NUCLEOTIDE SEQUENCE</scope>
</reference>
<name>A0A7R8ZPR1_9CRUS</name>
<dbReference type="InterPro" id="IPR033882">
    <property type="entry name" value="DDI1_N"/>
</dbReference>
<evidence type="ECO:0000256" key="2">
    <source>
        <dbReference type="ARBA" id="ARBA00022670"/>
    </source>
</evidence>
<dbReference type="PROSITE" id="PS50053">
    <property type="entry name" value="UBIQUITIN_2"/>
    <property type="match status" value="1"/>
</dbReference>
<dbReference type="InterPro" id="IPR021109">
    <property type="entry name" value="Peptidase_aspartic_dom_sf"/>
</dbReference>
<dbReference type="GO" id="GO:0006508">
    <property type="term" value="P:proteolysis"/>
    <property type="evidence" value="ECO:0007669"/>
    <property type="project" value="UniProtKB-KW"/>
</dbReference>
<keyword evidence="3" id="KW-0064">Aspartyl protease</keyword>
<evidence type="ECO:0000313" key="6">
    <source>
        <dbReference type="EMBL" id="CAD7231803.1"/>
    </source>
</evidence>
<feature type="non-terminal residue" evidence="6">
    <location>
        <position position="1"/>
    </location>
</feature>
<proteinExistence type="inferred from homology"/>
<dbReference type="SUPFAM" id="SSF54236">
    <property type="entry name" value="Ubiquitin-like"/>
    <property type="match status" value="1"/>
</dbReference>
<comment type="similarity">
    <text evidence="1">Belongs to the DDI1 family.</text>
</comment>
<organism evidence="6">
    <name type="scientific">Cyprideis torosa</name>
    <dbReference type="NCBI Taxonomy" id="163714"/>
    <lineage>
        <taxon>Eukaryota</taxon>
        <taxon>Metazoa</taxon>
        <taxon>Ecdysozoa</taxon>
        <taxon>Arthropoda</taxon>
        <taxon>Crustacea</taxon>
        <taxon>Oligostraca</taxon>
        <taxon>Ostracoda</taxon>
        <taxon>Podocopa</taxon>
        <taxon>Podocopida</taxon>
        <taxon>Cytherocopina</taxon>
        <taxon>Cytheroidea</taxon>
        <taxon>Cytherideidae</taxon>
        <taxon>Cyprideis</taxon>
    </lineage>
</organism>
<dbReference type="PANTHER" id="PTHR15397:SF3">
    <property type="entry name" value="DNA DAMAGE INDUCIBLE 1 HOMOLOG 2"/>
    <property type="match status" value="1"/>
</dbReference>
<dbReference type="Pfam" id="PF09668">
    <property type="entry name" value="Asp_protease"/>
    <property type="match status" value="1"/>
</dbReference>
<feature type="compositionally biased region" description="Polar residues" evidence="5">
    <location>
        <begin position="123"/>
        <end position="146"/>
    </location>
</feature>
<dbReference type="CDD" id="cd01796">
    <property type="entry name" value="Ubl_Ddi1_like"/>
    <property type="match status" value="1"/>
</dbReference>
<dbReference type="AlphaFoldDB" id="A0A7R8ZPR1"/>
<dbReference type="PANTHER" id="PTHR15397">
    <property type="entry name" value="SODIUM-GLUCOSE COTRANSPORTER REGULATORY PROTEIN -RELATED"/>
    <property type="match status" value="1"/>
</dbReference>
<gene>
    <name evidence="6" type="ORF">CTOB1V02_LOCUS9646</name>
</gene>
<evidence type="ECO:0000256" key="3">
    <source>
        <dbReference type="ARBA" id="ARBA00022750"/>
    </source>
</evidence>
<evidence type="ECO:0000256" key="1">
    <source>
        <dbReference type="ARBA" id="ARBA00009136"/>
    </source>
</evidence>
<evidence type="ECO:0000256" key="5">
    <source>
        <dbReference type="SAM" id="MobiDB-lite"/>
    </source>
</evidence>
<dbReference type="Pfam" id="PF24669">
    <property type="entry name" value="Ddi2_HDD"/>
    <property type="match status" value="1"/>
</dbReference>
<dbReference type="Gene3D" id="2.40.70.10">
    <property type="entry name" value="Acid Proteases"/>
    <property type="match status" value="1"/>
</dbReference>
<dbReference type="InterPro" id="IPR019103">
    <property type="entry name" value="Peptidase_aspartic_DDI1-type"/>
</dbReference>
<accession>A0A7R8ZPR1</accession>
<dbReference type="Gene3D" id="3.10.20.90">
    <property type="entry name" value="Phosphatidylinositol 3-kinase Catalytic Subunit, Chain A, domain 1"/>
    <property type="match status" value="1"/>
</dbReference>
<dbReference type="EMBL" id="OB663885">
    <property type="protein sequence ID" value="CAD7231803.1"/>
    <property type="molecule type" value="Genomic_DNA"/>
</dbReference>